<keyword evidence="3 5" id="KW-1133">Transmembrane helix</keyword>
<reference evidence="6 7" key="1">
    <citation type="submission" date="2020-07" db="EMBL/GenBank/DDBJ databases">
        <title>Novel species isolated from subtropical streams in China.</title>
        <authorList>
            <person name="Lu H."/>
        </authorList>
    </citation>
    <scope>NUCLEOTIDE SEQUENCE [LARGE SCALE GENOMIC DNA]</scope>
    <source>
        <strain evidence="6 7">LX47W</strain>
    </source>
</reference>
<organism evidence="6 7">
    <name type="scientific">Rugamonas apoptosis</name>
    <dbReference type="NCBI Taxonomy" id="2758570"/>
    <lineage>
        <taxon>Bacteria</taxon>
        <taxon>Pseudomonadati</taxon>
        <taxon>Pseudomonadota</taxon>
        <taxon>Betaproteobacteria</taxon>
        <taxon>Burkholderiales</taxon>
        <taxon>Oxalobacteraceae</taxon>
        <taxon>Telluria group</taxon>
        <taxon>Rugamonas</taxon>
    </lineage>
</organism>
<dbReference type="Gene3D" id="1.20.120.1630">
    <property type="match status" value="1"/>
</dbReference>
<feature type="transmembrane region" description="Helical" evidence="5">
    <location>
        <begin position="101"/>
        <end position="120"/>
    </location>
</feature>
<evidence type="ECO:0000256" key="5">
    <source>
        <dbReference type="SAM" id="Phobius"/>
    </source>
</evidence>
<keyword evidence="4 5" id="KW-0472">Membrane</keyword>
<dbReference type="InterPro" id="IPR052527">
    <property type="entry name" value="Metal_cation-efflux_comp"/>
</dbReference>
<evidence type="ECO:0000256" key="4">
    <source>
        <dbReference type="ARBA" id="ARBA00023136"/>
    </source>
</evidence>
<dbReference type="GO" id="GO:0008168">
    <property type="term" value="F:methyltransferase activity"/>
    <property type="evidence" value="ECO:0007669"/>
    <property type="project" value="UniProtKB-KW"/>
</dbReference>
<dbReference type="AlphaFoldDB" id="A0A7W2F6T1"/>
<dbReference type="PANTHER" id="PTHR43847:SF1">
    <property type="entry name" value="BLL3993 PROTEIN"/>
    <property type="match status" value="1"/>
</dbReference>
<dbReference type="PANTHER" id="PTHR43847">
    <property type="entry name" value="BLL3993 PROTEIN"/>
    <property type="match status" value="1"/>
</dbReference>
<keyword evidence="6" id="KW-0808">Transferase</keyword>
<accession>A0A7W2F6T1</accession>
<dbReference type="GO" id="GO:0012505">
    <property type="term" value="C:endomembrane system"/>
    <property type="evidence" value="ECO:0007669"/>
    <property type="project" value="UniProtKB-SubCell"/>
</dbReference>
<proteinExistence type="predicted"/>
<comment type="caution">
    <text evidence="6">The sequence shown here is derived from an EMBL/GenBank/DDBJ whole genome shotgun (WGS) entry which is preliminary data.</text>
</comment>
<dbReference type="Pfam" id="PF04191">
    <property type="entry name" value="PEMT"/>
    <property type="match status" value="1"/>
</dbReference>
<keyword evidence="2 5" id="KW-0812">Transmembrane</keyword>
<dbReference type="Proteomes" id="UP000573499">
    <property type="component" value="Unassembled WGS sequence"/>
</dbReference>
<feature type="transmembrane region" description="Helical" evidence="5">
    <location>
        <begin position="165"/>
        <end position="182"/>
    </location>
</feature>
<keyword evidence="7" id="KW-1185">Reference proteome</keyword>
<sequence length="210" mass="23115">MNTTSHALAGLLRSRPLNVGLGMLLAWAWGWFCYAHLQGFLRSGDWSYLLFCASESLVAVLFLIRSEPVRVSHSALDWGLAIAATFLPFLFSPTGDAVLPAARLLIVAGVLIQIGGLLSLNRSFGLVAAHRTLKTSGLYGVVRHPLYASYLLSYAGYILNNTSALNVTISVLAGALMVARLLREERFLARDPRYLAYMAQVKYRVIPRLF</sequence>
<evidence type="ECO:0000313" key="6">
    <source>
        <dbReference type="EMBL" id="MBA5686215.1"/>
    </source>
</evidence>
<dbReference type="EMBL" id="JACEZU010000002">
    <property type="protein sequence ID" value="MBA5686215.1"/>
    <property type="molecule type" value="Genomic_DNA"/>
</dbReference>
<evidence type="ECO:0000256" key="1">
    <source>
        <dbReference type="ARBA" id="ARBA00004127"/>
    </source>
</evidence>
<protein>
    <submittedName>
        <fullName evidence="6">Isoprenylcysteine carboxylmethyltransferase family protein</fullName>
    </submittedName>
</protein>
<comment type="subcellular location">
    <subcellularLocation>
        <location evidence="1">Endomembrane system</location>
        <topology evidence="1">Multi-pass membrane protein</topology>
    </subcellularLocation>
</comment>
<evidence type="ECO:0000256" key="2">
    <source>
        <dbReference type="ARBA" id="ARBA00022692"/>
    </source>
</evidence>
<feature type="transmembrane region" description="Helical" evidence="5">
    <location>
        <begin position="46"/>
        <end position="64"/>
    </location>
</feature>
<evidence type="ECO:0000313" key="7">
    <source>
        <dbReference type="Proteomes" id="UP000573499"/>
    </source>
</evidence>
<dbReference type="GO" id="GO:0032259">
    <property type="term" value="P:methylation"/>
    <property type="evidence" value="ECO:0007669"/>
    <property type="project" value="UniProtKB-KW"/>
</dbReference>
<feature type="transmembrane region" description="Helical" evidence="5">
    <location>
        <begin position="76"/>
        <end position="95"/>
    </location>
</feature>
<gene>
    <name evidence="6" type="ORF">H3H39_04010</name>
</gene>
<feature type="transmembrane region" description="Helical" evidence="5">
    <location>
        <begin position="21"/>
        <end position="40"/>
    </location>
</feature>
<keyword evidence="6" id="KW-0489">Methyltransferase</keyword>
<dbReference type="InterPro" id="IPR007318">
    <property type="entry name" value="Phopholipid_MeTrfase"/>
</dbReference>
<evidence type="ECO:0000256" key="3">
    <source>
        <dbReference type="ARBA" id="ARBA00022989"/>
    </source>
</evidence>
<name>A0A7W2F6T1_9BURK</name>
<dbReference type="RefSeq" id="WP_182152029.1">
    <property type="nucleotide sequence ID" value="NZ_JACEZU010000002.1"/>
</dbReference>